<keyword evidence="1" id="KW-1185">Reference proteome</keyword>
<sequence length="88" mass="9734">MSSFSEISRLAYSWLLKTSVNSLMSQYELSICNHGFISSIFSTTSVSNAEKERLCYWSTVSNNVGFENSKSGVNIDNIKKQGHLGSGE</sequence>
<dbReference type="WBParaSite" id="SPAL_0001768000.1">
    <property type="protein sequence ID" value="SPAL_0001768000.1"/>
    <property type="gene ID" value="SPAL_0001768000"/>
</dbReference>
<dbReference type="AlphaFoldDB" id="A0A0N5CIM5"/>
<protein>
    <submittedName>
        <fullName evidence="2">Uncharacterized protein</fullName>
    </submittedName>
</protein>
<reference evidence="2" key="1">
    <citation type="submission" date="2017-02" db="UniProtKB">
        <authorList>
            <consortium name="WormBaseParasite"/>
        </authorList>
    </citation>
    <scope>IDENTIFICATION</scope>
</reference>
<evidence type="ECO:0000313" key="2">
    <source>
        <dbReference type="WBParaSite" id="SPAL_0001768000.1"/>
    </source>
</evidence>
<dbReference type="Proteomes" id="UP000046392">
    <property type="component" value="Unplaced"/>
</dbReference>
<organism evidence="1 2">
    <name type="scientific">Strongyloides papillosus</name>
    <name type="common">Intestinal threadworm</name>
    <dbReference type="NCBI Taxonomy" id="174720"/>
    <lineage>
        <taxon>Eukaryota</taxon>
        <taxon>Metazoa</taxon>
        <taxon>Ecdysozoa</taxon>
        <taxon>Nematoda</taxon>
        <taxon>Chromadorea</taxon>
        <taxon>Rhabditida</taxon>
        <taxon>Tylenchina</taxon>
        <taxon>Panagrolaimomorpha</taxon>
        <taxon>Strongyloidoidea</taxon>
        <taxon>Strongyloididae</taxon>
        <taxon>Strongyloides</taxon>
    </lineage>
</organism>
<proteinExistence type="predicted"/>
<accession>A0A0N5CIM5</accession>
<name>A0A0N5CIM5_STREA</name>
<evidence type="ECO:0000313" key="1">
    <source>
        <dbReference type="Proteomes" id="UP000046392"/>
    </source>
</evidence>